<keyword evidence="3" id="KW-1185">Reference proteome</keyword>
<name>A0A917ISU4_9BACT</name>
<evidence type="ECO:0000256" key="1">
    <source>
        <dbReference type="SAM" id="Phobius"/>
    </source>
</evidence>
<comment type="caution">
    <text evidence="2">The sequence shown here is derived from an EMBL/GenBank/DDBJ whole genome shotgun (WGS) entry which is preliminary data.</text>
</comment>
<feature type="transmembrane region" description="Helical" evidence="1">
    <location>
        <begin position="47"/>
        <end position="68"/>
    </location>
</feature>
<dbReference type="AlphaFoldDB" id="A0A917ISU4"/>
<keyword evidence="1" id="KW-0472">Membrane</keyword>
<protein>
    <submittedName>
        <fullName evidence="2">Uncharacterized protein</fullName>
    </submittedName>
</protein>
<dbReference type="Proteomes" id="UP000627292">
    <property type="component" value="Unassembled WGS sequence"/>
</dbReference>
<keyword evidence="1" id="KW-0812">Transmembrane</keyword>
<sequence>MVEEWLLHPQHQAEFEAFLEAYWEEHTREAGQLQPVPLQKRSALRRYIPRLAAAAAITGAVLFSVVYFSGKRAVVESDKTTAVAVVTPEQLPAGTRSDTLSALLKDAEVKKVKTKTKQYGKKHLPEPAVAYAAAAPAAVNVQDTASQPAEPRKTVRATVMTKFMFNDSAFCKLSKADQLTVINRMALRVDFNNASFSDLVANFRNRYGIVLELCEGTTPDKLAKVYTARFEGITLPDLINDMSGQMAFSYSVTNNVIKVCFN</sequence>
<evidence type="ECO:0000313" key="3">
    <source>
        <dbReference type="Proteomes" id="UP000627292"/>
    </source>
</evidence>
<dbReference type="EMBL" id="BMIB01000002">
    <property type="protein sequence ID" value="GGH63266.1"/>
    <property type="molecule type" value="Genomic_DNA"/>
</dbReference>
<gene>
    <name evidence="2" type="ORF">GCM10011379_13970</name>
</gene>
<organism evidence="2 3">
    <name type="scientific">Filimonas zeae</name>
    <dbReference type="NCBI Taxonomy" id="1737353"/>
    <lineage>
        <taxon>Bacteria</taxon>
        <taxon>Pseudomonadati</taxon>
        <taxon>Bacteroidota</taxon>
        <taxon>Chitinophagia</taxon>
        <taxon>Chitinophagales</taxon>
        <taxon>Chitinophagaceae</taxon>
        <taxon>Filimonas</taxon>
    </lineage>
</organism>
<proteinExistence type="predicted"/>
<reference evidence="2" key="2">
    <citation type="submission" date="2020-09" db="EMBL/GenBank/DDBJ databases">
        <authorList>
            <person name="Sun Q."/>
            <person name="Zhou Y."/>
        </authorList>
    </citation>
    <scope>NUCLEOTIDE SEQUENCE</scope>
    <source>
        <strain evidence="2">CGMCC 1.15290</strain>
    </source>
</reference>
<evidence type="ECO:0000313" key="2">
    <source>
        <dbReference type="EMBL" id="GGH63266.1"/>
    </source>
</evidence>
<accession>A0A917ISU4</accession>
<reference evidence="2" key="1">
    <citation type="journal article" date="2014" name="Int. J. Syst. Evol. Microbiol.">
        <title>Complete genome sequence of Corynebacterium casei LMG S-19264T (=DSM 44701T), isolated from a smear-ripened cheese.</title>
        <authorList>
            <consortium name="US DOE Joint Genome Institute (JGI-PGF)"/>
            <person name="Walter F."/>
            <person name="Albersmeier A."/>
            <person name="Kalinowski J."/>
            <person name="Ruckert C."/>
        </authorList>
    </citation>
    <scope>NUCLEOTIDE SEQUENCE</scope>
    <source>
        <strain evidence="2">CGMCC 1.15290</strain>
    </source>
</reference>
<keyword evidence="1" id="KW-1133">Transmembrane helix</keyword>